<gene>
    <name evidence="2" type="ORF">ACFODU_05010</name>
</gene>
<dbReference type="Gene3D" id="3.30.365.10">
    <property type="entry name" value="Aldehyde oxidase/xanthine dehydrogenase, molybdopterin binding domain"/>
    <property type="match status" value="4"/>
</dbReference>
<dbReference type="Pfam" id="PF02738">
    <property type="entry name" value="MoCoBD_1"/>
    <property type="match status" value="1"/>
</dbReference>
<sequence length="739" mass="78707">MSGARLSSPAELTRRGLLKAGGALLVGFALIDPLARPARAQFGPPPGPDREKIDSWIIIHADSTATVLIGFVELGQGATTALPQVAAEELDLDMDQVRVVAHETEVTPFQGGTYSSSAIANGRPQVQRAAAEARAELLRRASQHLGAPLADLATARGVVSVRGDGGRQVTYGQLLGDRPFEISMTGEAPLKNPSAYRIVGQRAARPDLAEKVMGHRTYVQHLRLPQMLHARIVRPRGQGAFGAPPRLLALDEASIAGMGDARVVRENDFLAIVASREWDAVRAARALRAEWDIPASLPDSADLYNAMRRGVAAVQVVLEEGTPGEGSVHSVRFAAETPYQAHATMAPNCALADVKADGARVWASSQDIYALRGSLARLLGLDPLAVTVQFAEGSGTYGHSLYDDVALGAALLSQKMGVPVRLQYERADEHGWDTFGPAHIGEVAIACDAAGKLTSYSYDGWQHSWAFVETTEQMARGTPARGWPMGPSRSVNPAVCGGMYALPYRKLTDHVLATEEWPRGAWLRSPLDLSFTFASEQAVDVLAAQAGLDPVAFRRLNIADARWLGVLDAAAEASGWTGPELPPSGSLLRGRGVGLGTHLKGWGAAVADVEVDPESGRVRILHIWGALDAGCTVNPDIVDAQITGQLVQTVSRMLLEEVHFTPQGVTTLDWNSYKVARFSDCPEITPVIVQHLDQPSSGAGEEVMAAASAAIANAFHAATGKRMATFPFTPERVRAVLAG</sequence>
<comment type="caution">
    <text evidence="2">The sequence shown here is derived from an EMBL/GenBank/DDBJ whole genome shotgun (WGS) entry which is preliminary data.</text>
</comment>
<dbReference type="InterPro" id="IPR008274">
    <property type="entry name" value="AldOxase/xan_DH_MoCoBD1"/>
</dbReference>
<dbReference type="PIRSF" id="PIRSF036389">
    <property type="entry name" value="IOR_B"/>
    <property type="match status" value="1"/>
</dbReference>
<feature type="domain" description="Aldehyde oxidase/xanthine dehydrogenase a/b hammerhead" evidence="1">
    <location>
        <begin position="213"/>
        <end position="295"/>
    </location>
</feature>
<proteinExistence type="predicted"/>
<dbReference type="PROSITE" id="PS51318">
    <property type="entry name" value="TAT"/>
    <property type="match status" value="1"/>
</dbReference>
<dbReference type="InterPro" id="IPR052516">
    <property type="entry name" value="N-heterocyclic_Hydroxylase"/>
</dbReference>
<dbReference type="InterPro" id="IPR046867">
    <property type="entry name" value="AldOxase/xan_DH_MoCoBD2"/>
</dbReference>
<dbReference type="PANTHER" id="PTHR47495:SF1">
    <property type="entry name" value="BLL3820 PROTEIN"/>
    <property type="match status" value="1"/>
</dbReference>
<dbReference type="Proteomes" id="UP001595456">
    <property type="component" value="Unassembled WGS sequence"/>
</dbReference>
<keyword evidence="3" id="KW-1185">Reference proteome</keyword>
<reference evidence="3" key="1">
    <citation type="journal article" date="2019" name="Int. J. Syst. Evol. Microbiol.">
        <title>The Global Catalogue of Microorganisms (GCM) 10K type strain sequencing project: providing services to taxonomists for standard genome sequencing and annotation.</title>
        <authorList>
            <consortium name="The Broad Institute Genomics Platform"/>
            <consortium name="The Broad Institute Genome Sequencing Center for Infectious Disease"/>
            <person name="Wu L."/>
            <person name="Ma J."/>
        </authorList>
    </citation>
    <scope>NUCLEOTIDE SEQUENCE [LARGE SCALE GENOMIC DNA]</scope>
    <source>
        <strain evidence="3">KCTC 52607</strain>
    </source>
</reference>
<dbReference type="SUPFAM" id="SSF56003">
    <property type="entry name" value="Molybdenum cofactor-binding domain"/>
    <property type="match status" value="2"/>
</dbReference>
<dbReference type="Pfam" id="PF20256">
    <property type="entry name" value="MoCoBD_2"/>
    <property type="match status" value="2"/>
</dbReference>
<dbReference type="PANTHER" id="PTHR47495">
    <property type="entry name" value="ALDEHYDE DEHYDROGENASE"/>
    <property type="match status" value="1"/>
</dbReference>
<dbReference type="InterPro" id="IPR037165">
    <property type="entry name" value="AldOxase/xan_DH_Mopterin-bd_sf"/>
</dbReference>
<dbReference type="InterPro" id="IPR012368">
    <property type="entry name" value="OxRdtase_Mopterin-bd_su_IorB"/>
</dbReference>
<evidence type="ECO:0000313" key="3">
    <source>
        <dbReference type="Proteomes" id="UP001595456"/>
    </source>
</evidence>
<evidence type="ECO:0000313" key="2">
    <source>
        <dbReference type="EMBL" id="MFC3097156.1"/>
    </source>
</evidence>
<evidence type="ECO:0000259" key="1">
    <source>
        <dbReference type="SMART" id="SM01008"/>
    </source>
</evidence>
<dbReference type="Gene3D" id="3.90.1170.50">
    <property type="entry name" value="Aldehyde oxidase/xanthine dehydrogenase, a/b hammerhead"/>
    <property type="match status" value="1"/>
</dbReference>
<dbReference type="SMART" id="SM01008">
    <property type="entry name" value="Ald_Xan_dh_C"/>
    <property type="match status" value="1"/>
</dbReference>
<accession>A0ABV7E6G9</accession>
<name>A0ABV7E6G9_9SPHN</name>
<organism evidence="2 3">
    <name type="scientific">Alteraurantiacibacter palmitatis</name>
    <dbReference type="NCBI Taxonomy" id="2054628"/>
    <lineage>
        <taxon>Bacteria</taxon>
        <taxon>Pseudomonadati</taxon>
        <taxon>Pseudomonadota</taxon>
        <taxon>Alphaproteobacteria</taxon>
        <taxon>Sphingomonadales</taxon>
        <taxon>Erythrobacteraceae</taxon>
        <taxon>Alteraurantiacibacter</taxon>
    </lineage>
</organism>
<dbReference type="InterPro" id="IPR000674">
    <property type="entry name" value="Ald_Oxase/Xan_DH_a/b"/>
</dbReference>
<dbReference type="EMBL" id="JBHRST010000007">
    <property type="protein sequence ID" value="MFC3097156.1"/>
    <property type="molecule type" value="Genomic_DNA"/>
</dbReference>
<dbReference type="InterPro" id="IPR006311">
    <property type="entry name" value="TAT_signal"/>
</dbReference>
<dbReference type="RefSeq" id="WP_336927081.1">
    <property type="nucleotide sequence ID" value="NZ_JBANRO010000011.1"/>
</dbReference>
<protein>
    <submittedName>
        <fullName evidence="2">Molybdopterin cofactor-binding domain-containing protein</fullName>
    </submittedName>
</protein>